<sequence length="71" mass="8311">MVLCNMPACDAGRRGHKAVSYGMDKKQKPLDAAFFQQRRRFLKLFEKSFIRNLCHFQTVPPVTWPLHRAGY</sequence>
<organism evidence="1 2">
    <name type="scientific">Komagataeibacter europaeus</name>
    <name type="common">Gluconacetobacter europaeus</name>
    <dbReference type="NCBI Taxonomy" id="33995"/>
    <lineage>
        <taxon>Bacteria</taxon>
        <taxon>Pseudomonadati</taxon>
        <taxon>Pseudomonadota</taxon>
        <taxon>Alphaproteobacteria</taxon>
        <taxon>Acetobacterales</taxon>
        <taxon>Acetobacteraceae</taxon>
        <taxon>Komagataeibacter</taxon>
    </lineage>
</organism>
<accession>A0A0M0EES6</accession>
<evidence type="ECO:0000313" key="1">
    <source>
        <dbReference type="EMBL" id="KON63779.1"/>
    </source>
</evidence>
<evidence type="ECO:0000313" key="2">
    <source>
        <dbReference type="Proteomes" id="UP000037566"/>
    </source>
</evidence>
<keyword evidence="2" id="KW-1185">Reference proteome</keyword>
<proteinExistence type="predicted"/>
<dbReference type="Proteomes" id="UP000037566">
    <property type="component" value="Unassembled WGS sequence"/>
</dbReference>
<reference evidence="1" key="1">
    <citation type="submission" date="2015-08" db="EMBL/GenBank/DDBJ databases">
        <title>Draft genome sequence of Komagataeibacter europaeus CECT 8546 a cellulose producer strain from vinegar produced by the traditional method.</title>
        <authorList>
            <person name="Poehlein A."/>
            <person name="Valera M.J."/>
            <person name="Haack F.S."/>
            <person name="Mas A."/>
            <person name="Daniel R."/>
            <person name="Streit W.R."/>
            <person name="Mateo E."/>
        </authorList>
    </citation>
    <scope>NUCLEOTIDE SEQUENCE [LARGE SCALE GENOMIC DNA]</scope>
    <source>
        <strain evidence="1">CECT 8546</strain>
    </source>
</reference>
<dbReference type="EMBL" id="LHUQ01000020">
    <property type="protein sequence ID" value="KON63779.1"/>
    <property type="molecule type" value="Genomic_DNA"/>
</dbReference>
<protein>
    <submittedName>
        <fullName evidence="1">Uncharacterized protein</fullName>
    </submittedName>
</protein>
<name>A0A0M0EES6_KOMEU</name>
<gene>
    <name evidence="1" type="ORF">KOEU_26860</name>
</gene>
<dbReference type="AlphaFoldDB" id="A0A0M0EES6"/>
<comment type="caution">
    <text evidence="1">The sequence shown here is derived from an EMBL/GenBank/DDBJ whole genome shotgun (WGS) entry which is preliminary data.</text>
</comment>